<accession>A0A2A5JGN2</accession>
<dbReference type="InterPro" id="IPR013324">
    <property type="entry name" value="RNA_pol_sigma_r3/r4-like"/>
</dbReference>
<gene>
    <name evidence="1" type="ORF">CHR55_03620</name>
</gene>
<dbReference type="RefSeq" id="WP_099696965.1">
    <property type="nucleotide sequence ID" value="NZ_JAPWIK010000006.1"/>
</dbReference>
<sequence>MLQEGSLDVLAAAARSGSRESMASLYAAFRPMVVLRCRAELDQAVSDSAADAACVAVLTAVCDGSETYQPFLRVLYASTSIAIARAASDGFSGGSLPPPTTLPIVERDVLVLRLIVGLDTKATATSLARTTDEVSLDLHRALRRLRKLSSPNAIRKVLTVTREVGEGWHSGVCRGRSGGSPISD</sequence>
<dbReference type="Proteomes" id="UP000230886">
    <property type="component" value="Unassembled WGS sequence"/>
</dbReference>
<protein>
    <submittedName>
        <fullName evidence="1">RNA polymerase subunit sigma</fullName>
    </submittedName>
</protein>
<dbReference type="SUPFAM" id="SSF88659">
    <property type="entry name" value="Sigma3 and sigma4 domains of RNA polymerase sigma factors"/>
    <property type="match status" value="1"/>
</dbReference>
<reference evidence="1 2" key="1">
    <citation type="submission" date="2017-07" db="EMBL/GenBank/DDBJ databases">
        <title>Draft sequence of Rhodococcus enclensis 23b-28.</title>
        <authorList>
            <person name="Besaury L."/>
            <person name="Sancelme M."/>
            <person name="Amato P."/>
            <person name="Lallement A."/>
            <person name="Delort A.-M."/>
        </authorList>
    </citation>
    <scope>NUCLEOTIDE SEQUENCE [LARGE SCALE GENOMIC DNA]</scope>
    <source>
        <strain evidence="1 2">23b-28</strain>
    </source>
</reference>
<evidence type="ECO:0000313" key="2">
    <source>
        <dbReference type="Proteomes" id="UP000230886"/>
    </source>
</evidence>
<organism evidence="1 2">
    <name type="scientific">Rhodococcus qingshengii</name>
    <dbReference type="NCBI Taxonomy" id="334542"/>
    <lineage>
        <taxon>Bacteria</taxon>
        <taxon>Bacillati</taxon>
        <taxon>Actinomycetota</taxon>
        <taxon>Actinomycetes</taxon>
        <taxon>Mycobacteriales</taxon>
        <taxon>Nocardiaceae</taxon>
        <taxon>Rhodococcus</taxon>
        <taxon>Rhodococcus erythropolis group</taxon>
    </lineage>
</organism>
<proteinExistence type="predicted"/>
<name>A0A2A5JGN2_RHOSG</name>
<dbReference type="Gene3D" id="1.10.10.10">
    <property type="entry name" value="Winged helix-like DNA-binding domain superfamily/Winged helix DNA-binding domain"/>
    <property type="match status" value="1"/>
</dbReference>
<dbReference type="EMBL" id="NOVD01000002">
    <property type="protein sequence ID" value="PCK28437.1"/>
    <property type="molecule type" value="Genomic_DNA"/>
</dbReference>
<evidence type="ECO:0000313" key="1">
    <source>
        <dbReference type="EMBL" id="PCK28437.1"/>
    </source>
</evidence>
<dbReference type="InterPro" id="IPR036388">
    <property type="entry name" value="WH-like_DNA-bd_sf"/>
</dbReference>
<comment type="caution">
    <text evidence="1">The sequence shown here is derived from an EMBL/GenBank/DDBJ whole genome shotgun (WGS) entry which is preliminary data.</text>
</comment>
<dbReference type="AlphaFoldDB" id="A0A2A5JGN2"/>